<dbReference type="Pfam" id="PF04357">
    <property type="entry name" value="TamB"/>
    <property type="match status" value="1"/>
</dbReference>
<evidence type="ECO:0000256" key="2">
    <source>
        <dbReference type="ARBA" id="ARBA00022692"/>
    </source>
</evidence>
<dbReference type="EMBL" id="SJZI01000052">
    <property type="protein sequence ID" value="TCJ12037.1"/>
    <property type="molecule type" value="Genomic_DNA"/>
</dbReference>
<evidence type="ECO:0000256" key="5">
    <source>
        <dbReference type="SAM" id="MobiDB-lite"/>
    </source>
</evidence>
<evidence type="ECO:0000259" key="6">
    <source>
        <dbReference type="Pfam" id="PF04357"/>
    </source>
</evidence>
<proteinExistence type="predicted"/>
<dbReference type="InterPro" id="IPR007452">
    <property type="entry name" value="TamB_C"/>
</dbReference>
<dbReference type="PANTHER" id="PTHR36985:SF1">
    <property type="entry name" value="TRANSLOCATION AND ASSEMBLY MODULE SUBUNIT TAMB"/>
    <property type="match status" value="1"/>
</dbReference>
<evidence type="ECO:0000256" key="4">
    <source>
        <dbReference type="ARBA" id="ARBA00023136"/>
    </source>
</evidence>
<sequence length="1590" mass="177402">MQTEWGQTWLVHQVTGRLSRELQSKIRIDRVRIGFFNKLNLEGVLVEDRKRDTLLAAGLVQVRITDWFFLKDKADLEYIGLKNATIKLQRTDSVWNYRYLVDYFASPSTGKKKESGIDFSLKKVVLENIRFTQHDAWKGDDLYARVGRLDMDAKQLSLTGKVFDIDRLLLDGFVYHEFGYKGARPRASKVADSLRPAPKDTATLRWNPGRMYIHVAQLQLKNAQFRSDKDGILGSKAPYFDGRHIDFNGITGNLQNLSLVHDTMRARVDLVAKERGGLLVRTLRGNLNFNPGQMEFRNLLIRTNNSTLRDYFVMRFGSFADLSDFADKVRMEGHFDNSLITSDDIAIFAPDLKSWKRQFYIDGKIRGMVDAFDGENVKLRTGQTALNGNFTVQGLTDPAKTFLNIEARDLVTNYHDAVTFIPDLRSVTMPNLRKLGTIRFTGTYTGFFKDFVAFGTLHTALGSLKTDLNMKLPDRAAPVYSGSVSTGAFNLGQFFNNSDLGIVDFHGDLKGRGFTRSQLDLDINGTIHRFQFRGYTYRNITAKGRIDANTFNGDFGIKDPNVEGTVKGLVTFGGPEPTFNATANIVKGNLRALGLASEDLSLNGRFALNLTGRSLADFTGTANITDAVLLQGGRRLSFDSLYVSSTYAGGARTLRIRSNELDALVHGQFDIPSLPEAVQLFLHQYYPAYIKSPHRSGMPKQSFTFEIRTGIIEDYLKIFDKRLSGGNNSQVRGALDLGSNTLTLDAQVPAFGYKQFNFSDIRLFGNGNLSQLRLEGEVGNSTVSDSVTLPQTKFSIQVANDVSDISITTTSNQAINEAALSARVNTYSDGLSVLFNKSTFVLNGKTWSIAEGGTLDFRRNTVTQGDVVLRESNQEIRLSTRPSEEGANLNDLVIDLKDLNLSDVMPFVAPKNRIEGLANGRAVIEDPANRFFVTSDLRFDQLRVDNDSIGQLQASGSYNKKTGKLLAKGNNVDPNHRIAFDVNMDLDSASTGAADRIQLEAVNYSVKYLENFLGSLFSEMQGFVTGNLEIRDPRNNPRYVGRARLKDASMKVNFTQVKYWLYDADIELEENRINFGRLRLRDDSVASVAERAGRTATVTGAIEHTGFKNMVFDLALRTDDGPIQLLNTTYADNQTFYGRARGTGSMTLSGPQSAMNMEINIKASERDSSYITLPPSRSRETGAADFLVERKYGTEMTPETFRNEESNIHYSLNLTANPMVNVEVILDDLTGDAIKGRGTGDLFIESGTNEPLAISGRYNIEEGSYLFTFQSFFKKPFELRKGANNFIEWTGDPYNARIRFEAIYKAENVRFAPLVTSLSLNDDRLERMRGDVNVVAILTGDLFRPDFAFHLEFPNNSPVYTNPSFAYGLQEIEKNTNEINKQVTYLIVFNSFAPVQTGTDNSSAGTLNEFAYSTISGLFFGEVNRLLNQVLGKVLANNKVTLNFSGSLYNRNLLNQTNRGFGINQSTLNVSLSAPIAGERVQITFGGSFDVPIPGNNDISQRVYIYPDVSIDVLINPTGSIRATFFYSQSPDLISGSTNPVTNKRVGAKLSYRKEFDSLKDLFRKKKKEQPVDSTSVNREADINSAQKQR</sequence>
<keyword evidence="3" id="KW-1133">Transmembrane helix</keyword>
<feature type="domain" description="Translocation and assembly module TamB C-terminal" evidence="6">
    <location>
        <begin position="1092"/>
        <end position="1556"/>
    </location>
</feature>
<evidence type="ECO:0000313" key="8">
    <source>
        <dbReference type="Proteomes" id="UP000295334"/>
    </source>
</evidence>
<keyword evidence="2" id="KW-0812">Transmembrane</keyword>
<keyword evidence="8" id="KW-1185">Reference proteome</keyword>
<keyword evidence="4" id="KW-0472">Membrane</keyword>
<name>A0A4R1B637_9BACT</name>
<reference evidence="7 8" key="1">
    <citation type="submission" date="2019-03" db="EMBL/GenBank/DDBJ databases">
        <authorList>
            <person name="Kim M.K.M."/>
        </authorList>
    </citation>
    <scope>NUCLEOTIDE SEQUENCE [LARGE SCALE GENOMIC DNA]</scope>
    <source>
        <strain evidence="7 8">17J68-12</strain>
    </source>
</reference>
<dbReference type="GO" id="GO:0016020">
    <property type="term" value="C:membrane"/>
    <property type="evidence" value="ECO:0007669"/>
    <property type="project" value="UniProtKB-SubCell"/>
</dbReference>
<protein>
    <recommendedName>
        <fullName evidence="6">Translocation and assembly module TamB C-terminal domain-containing protein</fullName>
    </recommendedName>
</protein>
<organism evidence="7 8">
    <name type="scientific">Flaviaesturariibacter flavus</name>
    <dbReference type="NCBI Taxonomy" id="2502780"/>
    <lineage>
        <taxon>Bacteria</taxon>
        <taxon>Pseudomonadati</taxon>
        <taxon>Bacteroidota</taxon>
        <taxon>Chitinophagia</taxon>
        <taxon>Chitinophagales</taxon>
        <taxon>Chitinophagaceae</taxon>
        <taxon>Flaviaestuariibacter</taxon>
    </lineage>
</organism>
<feature type="compositionally biased region" description="Polar residues" evidence="5">
    <location>
        <begin position="1572"/>
        <end position="1590"/>
    </location>
</feature>
<dbReference type="PANTHER" id="PTHR36985">
    <property type="entry name" value="TRANSLOCATION AND ASSEMBLY MODULE SUBUNIT TAMB"/>
    <property type="match status" value="1"/>
</dbReference>
<comment type="caution">
    <text evidence="7">The sequence shown here is derived from an EMBL/GenBank/DDBJ whole genome shotgun (WGS) entry which is preliminary data.</text>
</comment>
<accession>A0A4R1B637</accession>
<dbReference type="Proteomes" id="UP000295334">
    <property type="component" value="Unassembled WGS sequence"/>
</dbReference>
<dbReference type="RefSeq" id="WP_131450513.1">
    <property type="nucleotide sequence ID" value="NZ_SJZI01000052.1"/>
</dbReference>
<feature type="region of interest" description="Disordered" evidence="5">
    <location>
        <begin position="1566"/>
        <end position="1590"/>
    </location>
</feature>
<gene>
    <name evidence="7" type="ORF">EPD60_15890</name>
</gene>
<dbReference type="OrthoDB" id="680700at2"/>
<evidence type="ECO:0000256" key="3">
    <source>
        <dbReference type="ARBA" id="ARBA00022989"/>
    </source>
</evidence>
<evidence type="ECO:0000256" key="1">
    <source>
        <dbReference type="ARBA" id="ARBA00004167"/>
    </source>
</evidence>
<comment type="subcellular location">
    <subcellularLocation>
        <location evidence="1">Membrane</location>
        <topology evidence="1">Single-pass membrane protein</topology>
    </subcellularLocation>
</comment>
<evidence type="ECO:0000313" key="7">
    <source>
        <dbReference type="EMBL" id="TCJ12037.1"/>
    </source>
</evidence>